<evidence type="ECO:0000313" key="4">
    <source>
        <dbReference type="Proteomes" id="UP000001600"/>
    </source>
</evidence>
<dbReference type="NCBIfam" id="TIGR01554">
    <property type="entry name" value="major_cap_HK97"/>
    <property type="match status" value="1"/>
</dbReference>
<sequence>MSNINHLKSERAEIVSSMRDMIIAKNTAEFDIASKKVNELDLQINREERMAELDTATSAATYTPKVEAREYSILRALNGFVNGRMDGLEGELAKELAANSGSETRGFRIPLSALEQRAEIKTSANVADQKFGPFIPRLVADSVILKAGATVLDGLGYGKVVLPRQTGGADANISWLAESGSVALGDATFDSISLAPHTVGVYQKISRRALITESIGLEAIVRADTAAAIGRAIDIAALGATATNAPTGIRGLLTENSTTETAIDMAAADLLTSIEALNGDADTFIVSNAVLAAARKKRTTDGLPIPLATQFYDKNVVGSNLLTGTTIIAVKASDLLVGFFNKAGTASVDVVIDTSTYSSEGALKIAFFSDVDFNLKNAGGSAQWVTIGS</sequence>
<dbReference type="SUPFAM" id="SSF56563">
    <property type="entry name" value="Major capsid protein gp5"/>
    <property type="match status" value="1"/>
</dbReference>
<evidence type="ECO:0000256" key="1">
    <source>
        <dbReference type="ARBA" id="ARBA00004328"/>
    </source>
</evidence>
<dbReference type="Pfam" id="PF05065">
    <property type="entry name" value="Phage_capsid"/>
    <property type="match status" value="1"/>
</dbReference>
<evidence type="ECO:0000259" key="2">
    <source>
        <dbReference type="Pfam" id="PF05065"/>
    </source>
</evidence>
<organism evidence="3 4">
    <name type="scientific">Rhizobium rhizogenes (strain K84 / ATCC BAA-868)</name>
    <name type="common">Agrobacterium radiobacter</name>
    <dbReference type="NCBI Taxonomy" id="311403"/>
    <lineage>
        <taxon>Bacteria</taxon>
        <taxon>Pseudomonadati</taxon>
        <taxon>Pseudomonadota</taxon>
        <taxon>Alphaproteobacteria</taxon>
        <taxon>Hyphomicrobiales</taxon>
        <taxon>Rhizobiaceae</taxon>
        <taxon>Rhizobium/Agrobacterium group</taxon>
        <taxon>Rhizobium</taxon>
    </lineage>
</organism>
<protein>
    <submittedName>
        <fullName evidence="3">Phage major capsid protein, HK97 family</fullName>
    </submittedName>
</protein>
<dbReference type="EMBL" id="CP000628">
    <property type="protein sequence ID" value="ACM27996.1"/>
    <property type="molecule type" value="Genomic_DNA"/>
</dbReference>
<dbReference type="RefSeq" id="WP_012652606.1">
    <property type="nucleotide sequence ID" value="NC_011985.1"/>
</dbReference>
<dbReference type="AlphaFoldDB" id="B9JBV0"/>
<dbReference type="Proteomes" id="UP000001600">
    <property type="component" value="Chromosome 1"/>
</dbReference>
<proteinExistence type="predicted"/>
<feature type="domain" description="Phage capsid-like C-terminal" evidence="2">
    <location>
        <begin position="134"/>
        <end position="310"/>
    </location>
</feature>
<dbReference type="InterPro" id="IPR024455">
    <property type="entry name" value="Phage_capsid"/>
</dbReference>
<comment type="subcellular location">
    <subcellularLocation>
        <location evidence="1">Virion</location>
    </subcellularLocation>
</comment>
<reference evidence="3 4" key="1">
    <citation type="journal article" date="2009" name="J. Bacteriol.">
        <title>Genome sequences of three Agrobacterium biovars help elucidate the evolution of multichromosome genomes in bacteria.</title>
        <authorList>
            <person name="Slater S.C."/>
            <person name="Goldman B.S."/>
            <person name="Goodner B."/>
            <person name="Setubal J.C."/>
            <person name="Farrand S.K."/>
            <person name="Nester E.W."/>
            <person name="Burr T.J."/>
            <person name="Banta L."/>
            <person name="Dickerman A.W."/>
            <person name="Paulsen I."/>
            <person name="Otten L."/>
            <person name="Suen G."/>
            <person name="Welch R."/>
            <person name="Almeida N.F."/>
            <person name="Arnold F."/>
            <person name="Burton O.T."/>
            <person name="Du Z."/>
            <person name="Ewing A."/>
            <person name="Godsy E."/>
            <person name="Heisel S."/>
            <person name="Houmiel K.L."/>
            <person name="Jhaveri J."/>
            <person name="Lu J."/>
            <person name="Miller N.M."/>
            <person name="Norton S."/>
            <person name="Chen Q."/>
            <person name="Phoolcharoen W."/>
            <person name="Ohlin V."/>
            <person name="Ondrusek D."/>
            <person name="Pride N."/>
            <person name="Stricklin S.L."/>
            <person name="Sun J."/>
            <person name="Wheeler C."/>
            <person name="Wilson L."/>
            <person name="Zhu H."/>
            <person name="Wood D.W."/>
        </authorList>
    </citation>
    <scope>NUCLEOTIDE SEQUENCE [LARGE SCALE GENOMIC DNA]</scope>
    <source>
        <strain evidence="4">K84 / ATCC BAA-868</strain>
    </source>
</reference>
<evidence type="ECO:0000313" key="3">
    <source>
        <dbReference type="EMBL" id="ACM27996.1"/>
    </source>
</evidence>
<name>B9JBV0_RHIR8</name>
<dbReference type="KEGG" id="ara:Arad_4252"/>
<dbReference type="Gene3D" id="3.30.2400.10">
    <property type="entry name" value="Major capsid protein gp5"/>
    <property type="match status" value="1"/>
</dbReference>
<dbReference type="InterPro" id="IPR054612">
    <property type="entry name" value="Phage_capsid-like_C"/>
</dbReference>
<dbReference type="STRING" id="311403.Arad_4252"/>
<dbReference type="eggNOG" id="COG4653">
    <property type="taxonomic scope" value="Bacteria"/>
</dbReference>
<dbReference type="HOGENOM" id="CLU_709105_0_0_5"/>
<gene>
    <name evidence="3" type="ordered locus">Arad_4252</name>
</gene>
<accession>B9JBV0</accession>